<dbReference type="RefSeq" id="WP_007506448.1">
    <property type="nucleotide sequence ID" value="NZ_AFCE01000165.1"/>
</dbReference>
<organism evidence="1 2">
    <name type="scientific">Caldalkalibacillus thermarum (strain TA2.A1)</name>
    <dbReference type="NCBI Taxonomy" id="986075"/>
    <lineage>
        <taxon>Bacteria</taxon>
        <taxon>Bacillati</taxon>
        <taxon>Bacillota</taxon>
        <taxon>Bacilli</taxon>
        <taxon>Bacillales</taxon>
        <taxon>Bacillaceae</taxon>
        <taxon>Caldalkalibacillus</taxon>
    </lineage>
</organism>
<evidence type="ECO:0000313" key="2">
    <source>
        <dbReference type="Proteomes" id="UP000010716"/>
    </source>
</evidence>
<name>F5LAY7_CALTT</name>
<sequence length="41" mass="4233">MDVQFTGSTEENVPTVQTGVGITVLGKAEKSPVFSGLYTSG</sequence>
<proteinExistence type="predicted"/>
<comment type="caution">
    <text evidence="1">The sequence shown here is derived from an EMBL/GenBank/DDBJ whole genome shotgun (WGS) entry which is preliminary data.</text>
</comment>
<reference evidence="1 2" key="1">
    <citation type="journal article" date="2011" name="J. Bacteriol.">
        <title>Draft genome sequence of the thermoalkaliphilic Caldalkalibacillus thermarum strain TA2.A1.</title>
        <authorList>
            <person name="Kalamorz F."/>
            <person name="Keis S."/>
            <person name="McMillan D.G."/>
            <person name="Olsson K."/>
            <person name="Stanton J.A."/>
            <person name="Stockwell P."/>
            <person name="Black M.A."/>
            <person name="Klingeman D.M."/>
            <person name="Land M.L."/>
            <person name="Han C.S."/>
            <person name="Martin S.L."/>
            <person name="Becher S.A."/>
            <person name="Peddie C.J."/>
            <person name="Morgan H.W."/>
            <person name="Matthies D."/>
            <person name="Preiss L."/>
            <person name="Meier T."/>
            <person name="Brown S.D."/>
            <person name="Cook G.M."/>
        </authorList>
    </citation>
    <scope>NUCLEOTIDE SEQUENCE [LARGE SCALE GENOMIC DNA]</scope>
    <source>
        <strain evidence="1 2">TA2.A1</strain>
    </source>
</reference>
<evidence type="ECO:0000313" key="1">
    <source>
        <dbReference type="EMBL" id="EGL81526.1"/>
    </source>
</evidence>
<protein>
    <submittedName>
        <fullName evidence="1">Uncharacterized protein</fullName>
    </submittedName>
</protein>
<gene>
    <name evidence="1" type="ORF">CathTA2_3072</name>
</gene>
<dbReference type="Proteomes" id="UP000010716">
    <property type="component" value="Unassembled WGS sequence"/>
</dbReference>
<accession>F5LAY7</accession>
<dbReference type="EMBL" id="AFCE01000165">
    <property type="protein sequence ID" value="EGL81526.1"/>
    <property type="molecule type" value="Genomic_DNA"/>
</dbReference>
<dbReference type="AlphaFoldDB" id="F5LAY7"/>